<dbReference type="STRING" id="1173027.Mic7113_1801"/>
<organism evidence="2 3">
    <name type="scientific">Allocoleopsis franciscana PCC 7113</name>
    <dbReference type="NCBI Taxonomy" id="1173027"/>
    <lineage>
        <taxon>Bacteria</taxon>
        <taxon>Bacillati</taxon>
        <taxon>Cyanobacteriota</taxon>
        <taxon>Cyanophyceae</taxon>
        <taxon>Coleofasciculales</taxon>
        <taxon>Coleofasciculaceae</taxon>
        <taxon>Allocoleopsis</taxon>
        <taxon>Allocoleopsis franciscana</taxon>
    </lineage>
</organism>
<evidence type="ECO:0000313" key="2">
    <source>
        <dbReference type="EMBL" id="AFZ17659.1"/>
    </source>
</evidence>
<dbReference type="SUPFAM" id="SSF53271">
    <property type="entry name" value="PRTase-like"/>
    <property type="match status" value="1"/>
</dbReference>
<keyword evidence="2" id="KW-0328">Glycosyltransferase</keyword>
<proteinExistence type="inferred from homology"/>
<dbReference type="OrthoDB" id="9779910at2"/>
<evidence type="ECO:0000256" key="1">
    <source>
        <dbReference type="ARBA" id="ARBA00008007"/>
    </source>
</evidence>
<dbReference type="InterPro" id="IPR051910">
    <property type="entry name" value="ComF/GntX_DNA_util-trans"/>
</dbReference>
<dbReference type="HOGENOM" id="CLU_054549_1_0_3"/>
<keyword evidence="2" id="KW-0808">Transferase</keyword>
<dbReference type="EMBL" id="CP003630">
    <property type="protein sequence ID" value="AFZ17659.1"/>
    <property type="molecule type" value="Genomic_DNA"/>
</dbReference>
<dbReference type="AlphaFoldDB" id="K9WD39"/>
<dbReference type="CDD" id="cd06223">
    <property type="entry name" value="PRTases_typeI"/>
    <property type="match status" value="1"/>
</dbReference>
<dbReference type="KEGG" id="mic:Mic7113_1801"/>
<name>K9WD39_9CYAN</name>
<protein>
    <submittedName>
        <fullName evidence="2">Putative amidophosphoribosyltransferase</fullName>
    </submittedName>
</protein>
<dbReference type="InterPro" id="IPR029057">
    <property type="entry name" value="PRTase-like"/>
</dbReference>
<reference evidence="2 3" key="1">
    <citation type="submission" date="2012-06" db="EMBL/GenBank/DDBJ databases">
        <title>Finished chromosome of genome of Microcoleus sp. PCC 7113.</title>
        <authorList>
            <consortium name="US DOE Joint Genome Institute"/>
            <person name="Gugger M."/>
            <person name="Coursin T."/>
            <person name="Rippka R."/>
            <person name="Tandeau De Marsac N."/>
            <person name="Huntemann M."/>
            <person name="Wei C.-L."/>
            <person name="Han J."/>
            <person name="Detter J.C."/>
            <person name="Han C."/>
            <person name="Tapia R."/>
            <person name="Chen A."/>
            <person name="Kyrpides N."/>
            <person name="Mavromatis K."/>
            <person name="Markowitz V."/>
            <person name="Szeto E."/>
            <person name="Ivanova N."/>
            <person name="Pagani I."/>
            <person name="Pati A."/>
            <person name="Goodwin L."/>
            <person name="Nordberg H.P."/>
            <person name="Cantor M.N."/>
            <person name="Hua S.X."/>
            <person name="Woyke T."/>
            <person name="Kerfeld C.A."/>
        </authorList>
    </citation>
    <scope>NUCLEOTIDE SEQUENCE [LARGE SCALE GENOMIC DNA]</scope>
    <source>
        <strain evidence="2 3">PCC 7113</strain>
    </source>
</reference>
<sequence length="235" mass="26238">MSTSIERLKDGLLALFLKPNCPLCDRPAESEFCTFCQRQLQRCQLTTPGDFWKGELPVFAWGNYGGVLKRAIATLKYDNQPQLARPLGHWLAQSWLKSPVATPVKKLTVVPIPLHPLKLKKRGYNQAELIAQNFCDVTGYKHQPLGLERIRETEAQFGLSAQAREQNLADAFRISKSFGKHLPNSPVLLIDDIYTTGATVRAAAQILQRQGIQVYGVAAIATSKSQFIQASKYNK</sequence>
<dbReference type="GO" id="GO:0016757">
    <property type="term" value="F:glycosyltransferase activity"/>
    <property type="evidence" value="ECO:0007669"/>
    <property type="project" value="UniProtKB-KW"/>
</dbReference>
<dbReference type="PATRIC" id="fig|1173027.3.peg.1991"/>
<comment type="similarity">
    <text evidence="1">Belongs to the ComF/GntX family.</text>
</comment>
<dbReference type="InterPro" id="IPR000836">
    <property type="entry name" value="PRTase_dom"/>
</dbReference>
<dbReference type="PANTHER" id="PTHR47505:SF1">
    <property type="entry name" value="DNA UTILIZATION PROTEIN YHGH"/>
    <property type="match status" value="1"/>
</dbReference>
<gene>
    <name evidence="2" type="ORF">Mic7113_1801</name>
</gene>
<dbReference type="PANTHER" id="PTHR47505">
    <property type="entry name" value="DNA UTILIZATION PROTEIN YHGH"/>
    <property type="match status" value="1"/>
</dbReference>
<dbReference type="RefSeq" id="WP_015181811.1">
    <property type="nucleotide sequence ID" value="NC_019738.1"/>
</dbReference>
<dbReference type="Proteomes" id="UP000010471">
    <property type="component" value="Chromosome"/>
</dbReference>
<evidence type="ECO:0000313" key="3">
    <source>
        <dbReference type="Proteomes" id="UP000010471"/>
    </source>
</evidence>
<keyword evidence="3" id="KW-1185">Reference proteome</keyword>
<accession>K9WD39</accession>
<dbReference type="Gene3D" id="3.40.50.2020">
    <property type="match status" value="1"/>
</dbReference>
<dbReference type="eggNOG" id="COG1040">
    <property type="taxonomic scope" value="Bacteria"/>
</dbReference>